<feature type="coiled-coil region" evidence="1">
    <location>
        <begin position="42"/>
        <end position="69"/>
    </location>
</feature>
<dbReference type="EMBL" id="LAZR01023500">
    <property type="protein sequence ID" value="KKL78307.1"/>
    <property type="molecule type" value="Genomic_DNA"/>
</dbReference>
<sequence length="87" mass="9759">MSEQRISEEEVQRLHARYTAMAHYAHNDPAVANTGVIAARDILRLLAERKKLLARIKELEAAAAALRAALRQHPEGLCYYCSSLLDD</sequence>
<evidence type="ECO:0000256" key="1">
    <source>
        <dbReference type="SAM" id="Coils"/>
    </source>
</evidence>
<comment type="caution">
    <text evidence="2">The sequence shown here is derived from an EMBL/GenBank/DDBJ whole genome shotgun (WGS) entry which is preliminary data.</text>
</comment>
<dbReference type="AlphaFoldDB" id="A0A0F9HT51"/>
<protein>
    <submittedName>
        <fullName evidence="2">Uncharacterized protein</fullName>
    </submittedName>
</protein>
<reference evidence="2" key="1">
    <citation type="journal article" date="2015" name="Nature">
        <title>Complex archaea that bridge the gap between prokaryotes and eukaryotes.</title>
        <authorList>
            <person name="Spang A."/>
            <person name="Saw J.H."/>
            <person name="Jorgensen S.L."/>
            <person name="Zaremba-Niedzwiedzka K."/>
            <person name="Martijn J."/>
            <person name="Lind A.E."/>
            <person name="van Eijk R."/>
            <person name="Schleper C."/>
            <person name="Guy L."/>
            <person name="Ettema T.J."/>
        </authorList>
    </citation>
    <scope>NUCLEOTIDE SEQUENCE</scope>
</reference>
<accession>A0A0F9HT51</accession>
<evidence type="ECO:0000313" key="2">
    <source>
        <dbReference type="EMBL" id="KKL78307.1"/>
    </source>
</evidence>
<proteinExistence type="predicted"/>
<gene>
    <name evidence="2" type="ORF">LCGC14_2026170</name>
</gene>
<keyword evidence="1" id="KW-0175">Coiled coil</keyword>
<name>A0A0F9HT51_9ZZZZ</name>
<organism evidence="2">
    <name type="scientific">marine sediment metagenome</name>
    <dbReference type="NCBI Taxonomy" id="412755"/>
    <lineage>
        <taxon>unclassified sequences</taxon>
        <taxon>metagenomes</taxon>
        <taxon>ecological metagenomes</taxon>
    </lineage>
</organism>